<reference evidence="1 2" key="1">
    <citation type="journal article" date="2016" name="Nat. Commun.">
        <title>Thousands of microbial genomes shed light on interconnected biogeochemical processes in an aquifer system.</title>
        <authorList>
            <person name="Anantharaman K."/>
            <person name="Brown C.T."/>
            <person name="Hug L.A."/>
            <person name="Sharon I."/>
            <person name="Castelle C.J."/>
            <person name="Probst A.J."/>
            <person name="Thomas B.C."/>
            <person name="Singh A."/>
            <person name="Wilkins M.J."/>
            <person name="Karaoz U."/>
            <person name="Brodie E.L."/>
            <person name="Williams K.H."/>
            <person name="Hubbard S.S."/>
            <person name="Banfield J.F."/>
        </authorList>
    </citation>
    <scope>NUCLEOTIDE SEQUENCE [LARGE SCALE GENOMIC DNA]</scope>
</reference>
<sequence>MISPKHNSVFKKITKKAVYFLVLFNLLFSLVSPALVVPIPVVLSDFKISRAQIKELVFKLLLADEAKAQEVGAPGDIGLAPGAPGAAEVTAAGGGLPVVDTSGNILKGIGNALQKSLHGLKIAFDKAQQGLKDAFFTAANESLRNFLNTIAYDTATWLASGGKGQQPLFYTQGWGEYLKDLADSAAGNFIERLGGDWLDFNVCNPSLPSLKRKIGLGLAQIKRPRRPDCSVTEMVKNWDQAIQDPDFLPKFSEIFDPYRNDIGISFSIFEQYNAEKQAAITEGTKDREEGGGFKGIVDAISGIIKTPANLVKEWATEALVKKSYEPSLHQIQYGPILAEAIGVFVDTLTGKLFEKIFKQGLVSAKDDNFDTSSLGSFGLGFLRDFLSARRPGQNDLYSESAIAGIAARNAAQVRFLDFLQSGKKQNEPYDILSKLAFCPDPQNPGPEECVITPSFRTAIERGLTLKQAIAQGFINGDAPFGQLTYNAAAIYQGIPYRSIVILRTHRIVPATWEIAARAVQLYDNNKILSLNDLIAEYDQADSKYQGLIDQNWVLVVPEHLCKAEGFGEKILYEEAVAGNDANLDGDYNDPDDVQPRRLIGRAEYCADFQTCLEKNPDGTCRYYGYCNEEKRIWDLAGQSCPTQFNTCTTFQSGRGEIASFLKNTLDYNNCNADNAGCQWYCQAFNPINDIWTCTNQDERVLKPCLQANGCDLSASCEIAAGGSACSDPVAVVNLAINQPCGEGSKWWVGDKCVVNAACEIPQNGVSCTTNSCSALPNLLTNNGFEAGNGINATGWIGDNSFFKRVSRNLNDKVQSGNFSLRFYNAGAVISPQTIISNAITLTAGKTYTFTGFVFNKLNSGTIKISIGDGSKIVSDQVKNDWQEVSFDFEVSGNQPVAIAVSGNVVSGSAWFDDFRVSENCVTNAVTLTLIGTIDQDQSKLHFDRDVVECDQSAAGCSQFIRTRPNLGINLIPNGGFEILDESVFDQAKAWQLSINQASATSTADQIHGGAKAVGIEIINHGSDYTYSFNRENFLTLKAGKKYILSAYVYATYPIPAYVNNFYETGGGESRDDYDGTELNLNQRTNQWIRLQKIFTPTEDRYNVSPQLVIGGNVISDGNQGVIYVDDFQLEEVMPDVFFPTNYKEYGSVNLTYLKKPPAYLNCEPQDTNQSGVIGDCIGQAPNEICDLPVPSECGNYVGICQPEEVGCEAYRPVRGGETIPGVVAFDDYCPAECIGYEAFKQSSTAFETQEPLAYFIPQTARQCQAAAVGCDEFTNLDEVAAGGEGKAYYQLLRLCKKPDDVNANCQNFYNWQGSDDTGYQLRVYSLSADTFGQPNQAIADSARWPSVWGTPEDCNSADDLATNPFCKEFYGLDGSISYQILENTISCSADCHPYRKTRLGETDDEARNNCKNTNPDWPTDINGVLIDNPPTNPVWQGGACIYQAVPQEGLACAPAAAGCREYRGNASGNIFTAFADNFEDGEISGWRHGYISNEALSVAGHSIKSQDVSGGRRIASTWADLGSVCRENSASYDPALFKCAATDLAATTLQTCLVNLGEQYCGLINNVLQSQKTYLMSFWAKSNSANIIEDVTIEIAEDTPSHSINIGTTDLTSEWRYYLFGPFVYDYNDGTQAPWTSSRLRIIAPAEATADFYVDNIKIQEITNYNYVIKNSWTTPVSCDTNPFVTPAISAPQFMLGCKQYRDSTNRVHNLKSFNHLCRLEAVGCEALIDTFNSASPFSQTFNDGDTTGNISLPDDKLVYLTNRLEFSCQSSEKGCQALGLPAIDVDDNVAAYQTTYLVNNPDNYSQILCASPEVGCQEWQTQTGFIYFKDPGPKTCEYKSGQNIVTGWYKTGSTSGQPDCPVLQPPLGEIHPNSGFAGLCPEEFNSCTQFVDPISEQAKNLIFNFDFSLDVDENQKPDGWDITEDLANNITIWSQPLEKLKRNTLYTLSFVSQDKPTTGLAVSLIGCSITSFDNSYPLQGYGTDQREIPNLTDERQYSGRFLVGDNAACTLQLSASQNIPNLIKEIAIKETGLYYDLENTVDQTSCNGLVNPEIGCVLFNDRSAVNYKLGEDDISYLTFDADVSGSTVNSGLAVTSCAGNCDSNTILKVMPNRTCESFLYCNTMATIKKDDGTETNYCASIGECNNLAADGSCANPIVVKTSDAPKDYYDSVEEVKNLSGYSNAGVRLKTGDIIPSLFPYAQMTEEGGATRIANGSFEFNFGGTSEPVGWQSIIIGYCTNNLSGDYNPPTTGLRTCTLDRNCSSGETCRLPDSPSEWFNYKFKIEKDIRNLIEGTGYLRLNSFYQAQSEEIDVESGATYVLSGLINTLYLEHPIQTPEARILFLFLDASNNVIPTITCPIVDDGWLQCAELSKIRGLGWQRITKEFQAPTGAKKMVVRLSNFVNDPVCIGAKRYDKNSGCELGGYSLFDDISLKPVLKAKTPRLNQTDFISRSCRLYPTIDALACNFVRDGSIYFGQHGYCVTPDPANPGQCLQWWPVDQVSGETLDDIVAGYNDRVPLDYCTEKDRQNIRVSEGGVLATFGGSSKGDFQIIDDLGRSHEFTKFTINNDYRALFRYPYVEKFKFRGAGIGVANFTGTPFVLLPFSFTMYKDHVCFNIFDFNGGPLEFLLGGGSRLSTKSISSSSDSVDSTFGTLSDFVSGFLGNNQVGCAQNEGIRLPKDTFLITDWGEDKDGDGVFELIDKEQWGGWAAIPMGISLGDFGIAVALPIPYSLANSPAASIINSVLDQLGAPNDFGFGPPLSAKIVTDQEINLTEASTDPIPDMGGDILGISWNIGQADQYVMGALLTGSIVSEVGIQYCTELVRTVTSSGTNKGYANRLSQGSGYILEDVVNKDFKENTTGDFTTNKDDFVKYRYYEPFNFLDLLADPMNYQPSDYQPFGSLVSPQNAQYPTAWDAKASQYNQPLLYEPPRSVFPAPHQARMGEIHTTEGLKNLFARSYGIWHWESRNPDKLTDGGQYKIGPLEDGAATQLWDLPSTQCVSDTRGADEYCLVLPQIPSDNIKINDSASVTLENGVGLVKLSFTTKVDPDQLPITSYSINWGDGKTNTVSGVVLRNRNNPENPFILYHLYDYWQMKAVSTGGNCTDTACTATIKITVKDNWDAEVEVSADNAVTVIR</sequence>
<proteinExistence type="predicted"/>
<accession>A0A1G1Y0I3</accession>
<comment type="caution">
    <text evidence="1">The sequence shown here is derived from an EMBL/GenBank/DDBJ whole genome shotgun (WGS) entry which is preliminary data.</text>
</comment>
<protein>
    <recommendedName>
        <fullName evidence="3">CBM-cenC domain-containing protein</fullName>
    </recommendedName>
</protein>
<dbReference type="Proteomes" id="UP000178930">
    <property type="component" value="Unassembled WGS sequence"/>
</dbReference>
<dbReference type="InterPro" id="IPR008979">
    <property type="entry name" value="Galactose-bd-like_sf"/>
</dbReference>
<evidence type="ECO:0000313" key="1">
    <source>
        <dbReference type="EMBL" id="OGY45067.1"/>
    </source>
</evidence>
<evidence type="ECO:0000313" key="2">
    <source>
        <dbReference type="Proteomes" id="UP000178930"/>
    </source>
</evidence>
<evidence type="ECO:0008006" key="3">
    <source>
        <dbReference type="Google" id="ProtNLM"/>
    </source>
</evidence>
<dbReference type="Gene3D" id="2.60.120.260">
    <property type="entry name" value="Galactose-binding domain-like"/>
    <property type="match status" value="4"/>
</dbReference>
<dbReference type="SUPFAM" id="SSF49785">
    <property type="entry name" value="Galactose-binding domain-like"/>
    <property type="match status" value="1"/>
</dbReference>
<dbReference type="EMBL" id="MHIB01000006">
    <property type="protein sequence ID" value="OGY45067.1"/>
    <property type="molecule type" value="Genomic_DNA"/>
</dbReference>
<gene>
    <name evidence="1" type="ORF">A2729_03350</name>
</gene>
<name>A0A1G1Y0I3_9BACT</name>
<organism evidence="1 2">
    <name type="scientific">Candidatus Buchananbacteria bacterium RIFCSPHIGHO2_01_FULL_39_14</name>
    <dbReference type="NCBI Taxonomy" id="1797532"/>
    <lineage>
        <taxon>Bacteria</taxon>
        <taxon>Candidatus Buchananiibacteriota</taxon>
    </lineage>
</organism>